<dbReference type="EMBL" id="CAADIL010000034">
    <property type="protein sequence ID" value="VFR84768.1"/>
    <property type="molecule type" value="Genomic_DNA"/>
</dbReference>
<evidence type="ECO:0000256" key="1">
    <source>
        <dbReference type="SAM" id="Phobius"/>
    </source>
</evidence>
<protein>
    <submittedName>
        <fullName evidence="4">Uncharacterized protein</fullName>
    </submittedName>
</protein>
<evidence type="ECO:0000313" key="3">
    <source>
        <dbReference type="EMBL" id="VFR76565.1"/>
    </source>
</evidence>
<proteinExistence type="predicted"/>
<accession>A0A484UDH5</accession>
<keyword evidence="1" id="KW-0812">Transmembrane</keyword>
<organism evidence="4">
    <name type="scientific">plant metagenome</name>
    <dbReference type="NCBI Taxonomy" id="1297885"/>
    <lineage>
        <taxon>unclassified sequences</taxon>
        <taxon>metagenomes</taxon>
        <taxon>organismal metagenomes</taxon>
    </lineage>
</organism>
<evidence type="ECO:0000313" key="4">
    <source>
        <dbReference type="EMBL" id="VFR84768.1"/>
    </source>
</evidence>
<dbReference type="EMBL" id="CAADIC010000002">
    <property type="protein sequence ID" value="VFR22451.1"/>
    <property type="molecule type" value="Genomic_DNA"/>
</dbReference>
<keyword evidence="1" id="KW-0472">Membrane</keyword>
<name>A0A484UDH5_9ZZZZ</name>
<dbReference type="EMBL" id="CAADIJ010000020">
    <property type="protein sequence ID" value="VFR76565.1"/>
    <property type="molecule type" value="Genomic_DNA"/>
</dbReference>
<evidence type="ECO:0000313" key="2">
    <source>
        <dbReference type="EMBL" id="VFR22451.1"/>
    </source>
</evidence>
<feature type="transmembrane region" description="Helical" evidence="1">
    <location>
        <begin position="6"/>
        <end position="29"/>
    </location>
</feature>
<dbReference type="AlphaFoldDB" id="A0A484UDH5"/>
<gene>
    <name evidence="2" type="ORF">ANDA3_1997</name>
    <name evidence="4" type="ORF">DAR2_1864</name>
    <name evidence="3" type="ORF">DAR3_1862</name>
</gene>
<sequence>MSYGLLLAIAPYLIGAGILATIGFAMWWCGHSEYQAGVKDERTRVEKQQAAIERGMQQERDRAMPNIDVPC</sequence>
<keyword evidence="1" id="KW-1133">Transmembrane helix</keyword>
<reference evidence="4" key="1">
    <citation type="submission" date="2019-03" db="EMBL/GenBank/DDBJ databases">
        <authorList>
            <person name="Danneels B."/>
        </authorList>
    </citation>
    <scope>NUCLEOTIDE SEQUENCE</scope>
</reference>